<accession>S8FD98</accession>
<dbReference type="InParanoid" id="S8FD98"/>
<sequence length="159" mass="17399">MNSNNATTNTPREHAPLSSLFPRFQTEDPDYSPKELLYCAATSQSTTIPTRTQSAPKTQRAQRKVEEGVEEGSEEGVGEETAENLEPAPALPLSESLVCSFVREMHERSLVGADEQELSISVGVTVQVDPTPAPTITAEELLSSILSYQRANRAVKRRL</sequence>
<dbReference type="AlphaFoldDB" id="S8FD98"/>
<protein>
    <submittedName>
        <fullName evidence="2">Uncharacterized protein</fullName>
    </submittedName>
</protein>
<gene>
    <name evidence="2" type="ORF">FOMPIDRAFT_92440</name>
</gene>
<reference evidence="2 3" key="1">
    <citation type="journal article" date="2012" name="Science">
        <title>The Paleozoic origin of enzymatic lignin decomposition reconstructed from 31 fungal genomes.</title>
        <authorList>
            <person name="Floudas D."/>
            <person name="Binder M."/>
            <person name="Riley R."/>
            <person name="Barry K."/>
            <person name="Blanchette R.A."/>
            <person name="Henrissat B."/>
            <person name="Martinez A.T."/>
            <person name="Otillar R."/>
            <person name="Spatafora J.W."/>
            <person name="Yadav J.S."/>
            <person name="Aerts A."/>
            <person name="Benoit I."/>
            <person name="Boyd A."/>
            <person name="Carlson A."/>
            <person name="Copeland A."/>
            <person name="Coutinho P.M."/>
            <person name="de Vries R.P."/>
            <person name="Ferreira P."/>
            <person name="Findley K."/>
            <person name="Foster B."/>
            <person name="Gaskell J."/>
            <person name="Glotzer D."/>
            <person name="Gorecki P."/>
            <person name="Heitman J."/>
            <person name="Hesse C."/>
            <person name="Hori C."/>
            <person name="Igarashi K."/>
            <person name="Jurgens J.A."/>
            <person name="Kallen N."/>
            <person name="Kersten P."/>
            <person name="Kohler A."/>
            <person name="Kuees U."/>
            <person name="Kumar T.K.A."/>
            <person name="Kuo A."/>
            <person name="LaButti K."/>
            <person name="Larrondo L.F."/>
            <person name="Lindquist E."/>
            <person name="Ling A."/>
            <person name="Lombard V."/>
            <person name="Lucas S."/>
            <person name="Lundell T."/>
            <person name="Martin R."/>
            <person name="McLaughlin D.J."/>
            <person name="Morgenstern I."/>
            <person name="Morin E."/>
            <person name="Murat C."/>
            <person name="Nagy L.G."/>
            <person name="Nolan M."/>
            <person name="Ohm R.A."/>
            <person name="Patyshakuliyeva A."/>
            <person name="Rokas A."/>
            <person name="Ruiz-Duenas F.J."/>
            <person name="Sabat G."/>
            <person name="Salamov A."/>
            <person name="Samejima M."/>
            <person name="Schmutz J."/>
            <person name="Slot J.C."/>
            <person name="St John F."/>
            <person name="Stenlid J."/>
            <person name="Sun H."/>
            <person name="Sun S."/>
            <person name="Syed K."/>
            <person name="Tsang A."/>
            <person name="Wiebenga A."/>
            <person name="Young D."/>
            <person name="Pisabarro A."/>
            <person name="Eastwood D.C."/>
            <person name="Martin F."/>
            <person name="Cullen D."/>
            <person name="Grigoriev I.V."/>
            <person name="Hibbett D.S."/>
        </authorList>
    </citation>
    <scope>NUCLEOTIDE SEQUENCE</scope>
    <source>
        <strain evidence="3">FP-58527</strain>
    </source>
</reference>
<name>S8FD98_FOMSC</name>
<feature type="compositionally biased region" description="Polar residues" evidence="1">
    <location>
        <begin position="42"/>
        <end position="59"/>
    </location>
</feature>
<keyword evidence="3" id="KW-1185">Reference proteome</keyword>
<proteinExistence type="predicted"/>
<feature type="region of interest" description="Disordered" evidence="1">
    <location>
        <begin position="1"/>
        <end position="28"/>
    </location>
</feature>
<dbReference type="Proteomes" id="UP000015241">
    <property type="component" value="Unassembled WGS sequence"/>
</dbReference>
<organism evidence="2 3">
    <name type="scientific">Fomitopsis schrenkii</name>
    <name type="common">Brown rot fungus</name>
    <dbReference type="NCBI Taxonomy" id="2126942"/>
    <lineage>
        <taxon>Eukaryota</taxon>
        <taxon>Fungi</taxon>
        <taxon>Dikarya</taxon>
        <taxon>Basidiomycota</taxon>
        <taxon>Agaricomycotina</taxon>
        <taxon>Agaricomycetes</taxon>
        <taxon>Polyporales</taxon>
        <taxon>Fomitopsis</taxon>
    </lineage>
</organism>
<feature type="compositionally biased region" description="Polar residues" evidence="1">
    <location>
        <begin position="1"/>
        <end position="10"/>
    </location>
</feature>
<dbReference type="EMBL" id="KE504156">
    <property type="protein sequence ID" value="EPS99525.1"/>
    <property type="molecule type" value="Genomic_DNA"/>
</dbReference>
<feature type="compositionally biased region" description="Acidic residues" evidence="1">
    <location>
        <begin position="68"/>
        <end position="83"/>
    </location>
</feature>
<dbReference type="HOGENOM" id="CLU_1815822_0_0_1"/>
<feature type="region of interest" description="Disordered" evidence="1">
    <location>
        <begin position="42"/>
        <end position="89"/>
    </location>
</feature>
<evidence type="ECO:0000256" key="1">
    <source>
        <dbReference type="SAM" id="MobiDB-lite"/>
    </source>
</evidence>
<evidence type="ECO:0000313" key="3">
    <source>
        <dbReference type="Proteomes" id="UP000015241"/>
    </source>
</evidence>
<evidence type="ECO:0000313" key="2">
    <source>
        <dbReference type="EMBL" id="EPS99525.1"/>
    </source>
</evidence>